<dbReference type="AlphaFoldDB" id="A0A2J8AD15"/>
<evidence type="ECO:0000256" key="1">
    <source>
        <dbReference type="SAM" id="MobiDB-lite"/>
    </source>
</evidence>
<dbReference type="InterPro" id="IPR046341">
    <property type="entry name" value="SET_dom_sf"/>
</dbReference>
<dbReference type="InterPro" id="IPR053209">
    <property type="entry name" value="Gramillin-biosynth_MTr"/>
</dbReference>
<evidence type="ECO:0000313" key="3">
    <source>
        <dbReference type="Proteomes" id="UP000236333"/>
    </source>
</evidence>
<feature type="region of interest" description="Disordered" evidence="1">
    <location>
        <begin position="184"/>
        <end position="212"/>
    </location>
</feature>
<keyword evidence="3" id="KW-1185">Reference proteome</keyword>
<dbReference type="Proteomes" id="UP000236333">
    <property type="component" value="Unassembled WGS sequence"/>
</dbReference>
<dbReference type="SUPFAM" id="SSF82199">
    <property type="entry name" value="SET domain"/>
    <property type="match status" value="1"/>
</dbReference>
<reference evidence="2 3" key="1">
    <citation type="journal article" date="2017" name="Mol. Biol. Evol.">
        <title>The 4-celled Tetrabaena socialis nuclear genome reveals the essential components for genetic control of cell number at the origin of multicellularity in the volvocine lineage.</title>
        <authorList>
            <person name="Featherston J."/>
            <person name="Arakaki Y."/>
            <person name="Hanschen E.R."/>
            <person name="Ferris P.J."/>
            <person name="Michod R.E."/>
            <person name="Olson B.J.S.C."/>
            <person name="Nozaki H."/>
            <person name="Durand P.M."/>
        </authorList>
    </citation>
    <scope>NUCLEOTIDE SEQUENCE [LARGE SCALE GENOMIC DNA]</scope>
    <source>
        <strain evidence="2 3">NIES-571</strain>
    </source>
</reference>
<evidence type="ECO:0008006" key="4">
    <source>
        <dbReference type="Google" id="ProtNLM"/>
    </source>
</evidence>
<dbReference type="Gene3D" id="2.170.270.10">
    <property type="entry name" value="SET domain"/>
    <property type="match status" value="1"/>
</dbReference>
<dbReference type="PANTHER" id="PTHR47643:SF2">
    <property type="entry name" value="TPR DOMAIN PROTEIN (AFU_ORTHOLOGUE AFUA_5G12710)"/>
    <property type="match status" value="1"/>
</dbReference>
<dbReference type="InterPro" id="IPR011990">
    <property type="entry name" value="TPR-like_helical_dom_sf"/>
</dbReference>
<comment type="caution">
    <text evidence="2">The sequence shown here is derived from an EMBL/GenBank/DDBJ whole genome shotgun (WGS) entry which is preliminary data.</text>
</comment>
<feature type="region of interest" description="Disordered" evidence="1">
    <location>
        <begin position="437"/>
        <end position="460"/>
    </location>
</feature>
<accession>A0A2J8AD15</accession>
<dbReference type="Gene3D" id="1.25.40.10">
    <property type="entry name" value="Tetratricopeptide repeat domain"/>
    <property type="match status" value="1"/>
</dbReference>
<evidence type="ECO:0000313" key="2">
    <source>
        <dbReference type="EMBL" id="PNH10403.1"/>
    </source>
</evidence>
<dbReference type="CDD" id="cd20071">
    <property type="entry name" value="SET_SMYD"/>
    <property type="match status" value="1"/>
</dbReference>
<name>A0A2J8AD15_9CHLO</name>
<dbReference type="EMBL" id="PGGS01000057">
    <property type="protein sequence ID" value="PNH10403.1"/>
    <property type="molecule type" value="Genomic_DNA"/>
</dbReference>
<dbReference type="SUPFAM" id="SSF48452">
    <property type="entry name" value="TPR-like"/>
    <property type="match status" value="1"/>
</dbReference>
<protein>
    <recommendedName>
        <fullName evidence="4">SET domain-containing protein</fullName>
    </recommendedName>
</protein>
<gene>
    <name evidence="2" type="ORF">TSOC_002849</name>
</gene>
<organism evidence="2 3">
    <name type="scientific">Tetrabaena socialis</name>
    <dbReference type="NCBI Taxonomy" id="47790"/>
    <lineage>
        <taxon>Eukaryota</taxon>
        <taxon>Viridiplantae</taxon>
        <taxon>Chlorophyta</taxon>
        <taxon>core chlorophytes</taxon>
        <taxon>Chlorophyceae</taxon>
        <taxon>CS clade</taxon>
        <taxon>Chlamydomonadales</taxon>
        <taxon>Tetrabaenaceae</taxon>
        <taxon>Tetrabaena</taxon>
    </lineage>
</organism>
<feature type="region of interest" description="Disordered" evidence="1">
    <location>
        <begin position="1"/>
        <end position="35"/>
    </location>
</feature>
<dbReference type="PANTHER" id="PTHR47643">
    <property type="entry name" value="TPR DOMAIN PROTEIN (AFU_ORTHOLOGUE AFUA_5G12710)"/>
    <property type="match status" value="1"/>
</dbReference>
<sequence>MTDDSSDVPMAEQHEAARRQLADRHRREPSSAASLAGAHVPVGRFSRPLELSDLRPGAVHVGRYVLCRTLVVPYKLRAVATIVQGLGGPQVRLSVYNLANEAVAGGSADVSAHCLPKGTVLAIKEPYFKKGATDEQYFIRVDTPMDILVIDDPAHPMSGNKLFGAGNFVDALYEYQLGLELLEQQQQQQQQQPRDESDAGGGGAGLSDGDTEQQGQKRYINLINNCAAACLGFQAYDSALRYACRVLESEPGNAKALMRQAKALRGLERYSEAAVAWAAFLAVQPPALDKSPARRYLQQLEQHYVGPVQVVDLDAQLDAHASGRTAGRRAGRGRGLVTTAPVKAGQLLLACKADAVCYMGEVQTMMPQFPRPGVVNGPTQSQLNRDLLPRVLGCDRLAHRLAHLHGGTRRSVPPVPSAACGYAPTVLPSALRGADAVGGAAAPEGDAGASSGQRGNSAGAASLAEAHLQWSKQGVPGGWLVQSGLLQVSSGCFTVDEAKMESITSINVFKPDKLPEIAISSSPRPGRAPDANLEEYTSASGLWSLPSYINHASFLGDFMMVRAATDLPAGAEVTFSYIDSLGTLEERVSALRKHGFKCSCELCKEDEEWSRQKGSEAREVAALLEEFNGMRGRIQAAAGDPASAAPTWWRGCGPSWRAWTRARRAGGGAWLRLGPPAAWRFCFSARCVVRCSVVQTQGGGTSPTNTLPTDAKGAVAAYERAYSYLQPSGETGDDAQLASPSAPQVALNVASIYTQIRGREAKQQVRAWEGIARKAWSVFFGSQELFNARFKDVLEVLRLCS</sequence>
<feature type="compositionally biased region" description="Basic and acidic residues" evidence="1">
    <location>
        <begin position="12"/>
        <end position="29"/>
    </location>
</feature>
<dbReference type="OrthoDB" id="5945798at2759"/>
<feature type="compositionally biased region" description="Low complexity" evidence="1">
    <location>
        <begin position="437"/>
        <end position="452"/>
    </location>
</feature>
<proteinExistence type="predicted"/>